<comment type="caution">
    <text evidence="1">The sequence shown here is derived from an EMBL/GenBank/DDBJ whole genome shotgun (WGS) entry which is preliminary data.</text>
</comment>
<evidence type="ECO:0000313" key="2">
    <source>
        <dbReference type="Proteomes" id="UP000282818"/>
    </source>
</evidence>
<accession>A0A437QDR8</accession>
<reference evidence="1 2" key="1">
    <citation type="submission" date="2019-01" db="EMBL/GenBank/DDBJ databases">
        <authorList>
            <person name="Chen W.-M."/>
        </authorList>
    </citation>
    <scope>NUCLEOTIDE SEQUENCE [LARGE SCALE GENOMIC DNA]</scope>
    <source>
        <strain evidence="1 2">HPM-16</strain>
    </source>
</reference>
<dbReference type="RefSeq" id="WP_127692842.1">
    <property type="nucleotide sequence ID" value="NZ_SACQ01000001.1"/>
</dbReference>
<proteinExistence type="predicted"/>
<sequence length="131" mass="14530">MSYLVKVIDQDHELNGLAVQGSCIYYDIHHTGESPDLFLLEHEGQTYRVLSTQIDAEHYSEQLLKEEEKRLGFSLGDTVIITEGGSGSYGRDWDYKAPHKITKIDSSGHVEFDGGSSVGGASIFRPKVRAV</sequence>
<protein>
    <submittedName>
        <fullName evidence="1">Uncharacterized protein</fullName>
    </submittedName>
</protein>
<name>A0A437QDR8_9GAMM</name>
<organism evidence="1 2">
    <name type="scientific">Neptunomonas marina</name>
    <dbReference type="NCBI Taxonomy" id="1815562"/>
    <lineage>
        <taxon>Bacteria</taxon>
        <taxon>Pseudomonadati</taxon>
        <taxon>Pseudomonadota</taxon>
        <taxon>Gammaproteobacteria</taxon>
        <taxon>Oceanospirillales</taxon>
        <taxon>Oceanospirillaceae</taxon>
        <taxon>Neptunomonas</taxon>
    </lineage>
</organism>
<dbReference type="EMBL" id="SACQ01000001">
    <property type="protein sequence ID" value="RVU32674.1"/>
    <property type="molecule type" value="Genomic_DNA"/>
</dbReference>
<gene>
    <name evidence="1" type="ORF">EOE65_03190</name>
</gene>
<keyword evidence="2" id="KW-1185">Reference proteome</keyword>
<dbReference type="Proteomes" id="UP000282818">
    <property type="component" value="Unassembled WGS sequence"/>
</dbReference>
<evidence type="ECO:0000313" key="1">
    <source>
        <dbReference type="EMBL" id="RVU32674.1"/>
    </source>
</evidence>
<dbReference type="AlphaFoldDB" id="A0A437QDR8"/>